<keyword evidence="2" id="KW-1185">Reference proteome</keyword>
<dbReference type="EMBL" id="LAVV01015121">
    <property type="protein sequence ID" value="KNZ44149.1"/>
    <property type="molecule type" value="Genomic_DNA"/>
</dbReference>
<organism evidence="1 2">
    <name type="scientific">Puccinia sorghi</name>
    <dbReference type="NCBI Taxonomy" id="27349"/>
    <lineage>
        <taxon>Eukaryota</taxon>
        <taxon>Fungi</taxon>
        <taxon>Dikarya</taxon>
        <taxon>Basidiomycota</taxon>
        <taxon>Pucciniomycotina</taxon>
        <taxon>Pucciniomycetes</taxon>
        <taxon>Pucciniales</taxon>
        <taxon>Pucciniaceae</taxon>
        <taxon>Puccinia</taxon>
    </lineage>
</organism>
<dbReference type="VEuPathDB" id="FungiDB:VP01_9465g1"/>
<comment type="caution">
    <text evidence="1">The sequence shown here is derived from an EMBL/GenBank/DDBJ whole genome shotgun (WGS) entry which is preliminary data.</text>
</comment>
<dbReference type="Proteomes" id="UP000037035">
    <property type="component" value="Unassembled WGS sequence"/>
</dbReference>
<dbReference type="STRING" id="27349.A0A0L6U6J0"/>
<accession>A0A0L6U6J0</accession>
<evidence type="ECO:0000313" key="1">
    <source>
        <dbReference type="EMBL" id="KNZ44149.1"/>
    </source>
</evidence>
<sequence>MSDVKDEKEPPKVARLELHKLLANSMEANPPARPASPDAEQTEYSLPFGELLFGTITYPSDTDFLLEGGLWDGCWVPPSLGKIVFDRTSLLHINEHLKQVHLPNWIKRALPVLGKALFRHFGPPNQDQKPKLSQVTP</sequence>
<evidence type="ECO:0000313" key="2">
    <source>
        <dbReference type="Proteomes" id="UP000037035"/>
    </source>
</evidence>
<name>A0A0L6U6J0_9BASI</name>
<protein>
    <submittedName>
        <fullName evidence="1">Uncharacterized protein</fullName>
    </submittedName>
</protein>
<dbReference type="AlphaFoldDB" id="A0A0L6U6J0"/>
<gene>
    <name evidence="1" type="ORF">VP01_9465g1</name>
</gene>
<reference evidence="1 2" key="1">
    <citation type="submission" date="2015-08" db="EMBL/GenBank/DDBJ databases">
        <title>Next Generation Sequencing and Analysis of the Genome of Puccinia sorghi L Schw, the Causal Agent of Maize Common Rust.</title>
        <authorList>
            <person name="Rochi L."/>
            <person name="Burguener G."/>
            <person name="Darino M."/>
            <person name="Turjanski A."/>
            <person name="Kreff E."/>
            <person name="Dieguez M.J."/>
            <person name="Sacco F."/>
        </authorList>
    </citation>
    <scope>NUCLEOTIDE SEQUENCE [LARGE SCALE GENOMIC DNA]</scope>
    <source>
        <strain evidence="1 2">RO10H11247</strain>
    </source>
</reference>
<proteinExistence type="predicted"/>